<sequence length="130" mass="14061">MTTSGNGLGQALPVRAVRRVLAPAALELRGQVLALQEQVAGLDGVVAELRSANAELRDRVGSLEAAAGPARVELDRLRAELAELREGLHEQRRLQLRVAEVTDLVTEVVLPLHDREVDPAVLGRLRPDTL</sequence>
<name>A0A1G7RF70_9ACTN</name>
<feature type="coiled-coil region" evidence="1">
    <location>
        <begin position="46"/>
        <end position="94"/>
    </location>
</feature>
<evidence type="ECO:0000259" key="2">
    <source>
        <dbReference type="Pfam" id="PF20537"/>
    </source>
</evidence>
<keyword evidence="1" id="KW-0175">Coiled coil</keyword>
<accession>A0A1G7RF70</accession>
<dbReference type="Pfam" id="PF20537">
    <property type="entry name" value="DUF6752"/>
    <property type="match status" value="1"/>
</dbReference>
<gene>
    <name evidence="3" type="ORF">SAMN05660324_1879</name>
</gene>
<organism evidence="3 4">
    <name type="scientific">Klenkia brasiliensis</name>
    <dbReference type="NCBI Taxonomy" id="333142"/>
    <lineage>
        <taxon>Bacteria</taxon>
        <taxon>Bacillati</taxon>
        <taxon>Actinomycetota</taxon>
        <taxon>Actinomycetes</taxon>
        <taxon>Geodermatophilales</taxon>
        <taxon>Geodermatophilaceae</taxon>
        <taxon>Klenkia</taxon>
    </lineage>
</organism>
<dbReference type="OrthoDB" id="4951290at2"/>
<evidence type="ECO:0000313" key="3">
    <source>
        <dbReference type="EMBL" id="SDG09398.1"/>
    </source>
</evidence>
<dbReference type="AlphaFoldDB" id="A0A1G7RF70"/>
<evidence type="ECO:0000256" key="1">
    <source>
        <dbReference type="SAM" id="Coils"/>
    </source>
</evidence>
<feature type="domain" description="DUF6752" evidence="2">
    <location>
        <begin position="77"/>
        <end position="117"/>
    </location>
</feature>
<dbReference type="Proteomes" id="UP000198863">
    <property type="component" value="Unassembled WGS sequence"/>
</dbReference>
<dbReference type="EMBL" id="FNCF01000002">
    <property type="protein sequence ID" value="SDG09398.1"/>
    <property type="molecule type" value="Genomic_DNA"/>
</dbReference>
<proteinExistence type="predicted"/>
<protein>
    <recommendedName>
        <fullName evidence="2">DUF6752 domain-containing protein</fullName>
    </recommendedName>
</protein>
<dbReference type="InterPro" id="IPR046640">
    <property type="entry name" value="DUF6752"/>
</dbReference>
<dbReference type="RefSeq" id="WP_091061629.1">
    <property type="nucleotide sequence ID" value="NZ_FNCF01000002.1"/>
</dbReference>
<keyword evidence="4" id="KW-1185">Reference proteome</keyword>
<evidence type="ECO:0000313" key="4">
    <source>
        <dbReference type="Proteomes" id="UP000198863"/>
    </source>
</evidence>
<reference evidence="4" key="1">
    <citation type="submission" date="2016-10" db="EMBL/GenBank/DDBJ databases">
        <authorList>
            <person name="Varghese N."/>
            <person name="Submissions S."/>
        </authorList>
    </citation>
    <scope>NUCLEOTIDE SEQUENCE [LARGE SCALE GENOMIC DNA]</scope>
    <source>
        <strain evidence="4">DSM 44526</strain>
    </source>
</reference>